<dbReference type="OrthoDB" id="439808at2759"/>
<dbReference type="OMA" id="VECKIIM"/>
<reference evidence="5 6" key="1">
    <citation type="journal article" date="2013" name="Genome Biol.">
        <title>Genome of Acanthamoeba castellanii highlights extensive lateral gene transfer and early evolution of tyrosine kinase signaling.</title>
        <authorList>
            <person name="Clarke M."/>
            <person name="Lohan A.J."/>
            <person name="Liu B."/>
            <person name="Lagkouvardos I."/>
            <person name="Roy S."/>
            <person name="Zafar N."/>
            <person name="Bertelli C."/>
            <person name="Schilde C."/>
            <person name="Kianianmomeni A."/>
            <person name="Burglin T.R."/>
            <person name="Frech C."/>
            <person name="Turcotte B."/>
            <person name="Kopec K.O."/>
            <person name="Synnott J.M."/>
            <person name="Choo C."/>
            <person name="Paponov I."/>
            <person name="Finkler A."/>
            <person name="Soon Heng Tan C."/>
            <person name="Hutchins A.P."/>
            <person name="Weinmeier T."/>
            <person name="Rattei T."/>
            <person name="Chu J.S."/>
            <person name="Gimenez G."/>
            <person name="Irimia M."/>
            <person name="Rigden D.J."/>
            <person name="Fitzpatrick D.A."/>
            <person name="Lorenzo-Morales J."/>
            <person name="Bateman A."/>
            <person name="Chiu C.H."/>
            <person name="Tang P."/>
            <person name="Hegemann P."/>
            <person name="Fromm H."/>
            <person name="Raoult D."/>
            <person name="Greub G."/>
            <person name="Miranda-Saavedra D."/>
            <person name="Chen N."/>
            <person name="Nash P."/>
            <person name="Ginger M.L."/>
            <person name="Horn M."/>
            <person name="Schaap P."/>
            <person name="Caler L."/>
            <person name="Loftus B."/>
        </authorList>
    </citation>
    <scope>NUCLEOTIDE SEQUENCE [LARGE SCALE GENOMIC DNA]</scope>
    <source>
        <strain evidence="5 6">Neff</strain>
    </source>
</reference>
<feature type="domain" description="RRM" evidence="4">
    <location>
        <begin position="10"/>
        <end position="82"/>
    </location>
</feature>
<dbReference type="PANTHER" id="PTHR48027">
    <property type="entry name" value="HETEROGENEOUS NUCLEAR RIBONUCLEOPROTEIN 87F-RELATED"/>
    <property type="match status" value="1"/>
</dbReference>
<feature type="compositionally biased region" description="Gly residues" evidence="3">
    <location>
        <begin position="114"/>
        <end position="125"/>
    </location>
</feature>
<dbReference type="Proteomes" id="UP000011083">
    <property type="component" value="Unassembled WGS sequence"/>
</dbReference>
<evidence type="ECO:0000256" key="1">
    <source>
        <dbReference type="ARBA" id="ARBA00022884"/>
    </source>
</evidence>
<accession>L8H080</accession>
<dbReference type="Gene3D" id="3.30.70.330">
    <property type="match status" value="1"/>
</dbReference>
<feature type="compositionally biased region" description="Low complexity" evidence="3">
    <location>
        <begin position="181"/>
        <end position="193"/>
    </location>
</feature>
<dbReference type="InterPro" id="IPR000504">
    <property type="entry name" value="RRM_dom"/>
</dbReference>
<evidence type="ECO:0000313" key="5">
    <source>
        <dbReference type="EMBL" id="ELR18602.1"/>
    </source>
</evidence>
<keyword evidence="6" id="KW-1185">Reference proteome</keyword>
<proteinExistence type="predicted"/>
<dbReference type="InterPro" id="IPR052462">
    <property type="entry name" value="SLIRP/GR-RBP-like"/>
</dbReference>
<feature type="region of interest" description="Disordered" evidence="3">
    <location>
        <begin position="113"/>
        <end position="193"/>
    </location>
</feature>
<dbReference type="InterPro" id="IPR012677">
    <property type="entry name" value="Nucleotide-bd_a/b_plait_sf"/>
</dbReference>
<sequence>MEGSDSLGEHRVFVGGVSWKVNDATLHSFFENNYGPVIECKLIMDKQTGKSKGYGFVTFANPETAAAVKRMGTIPLMGKNVRSCHTPHPTPHPQLTKTTVYVQMNVGDAFRKGPGMGGGGGGGGMRMQQQHQQAPMHHQGMGMGGRPGGLLDRPPHQGQSSPYGHQTAPPPSQSAYPSTQPPSGGVYQQSGGYYQDPYQMNTGGYYGSQWSHQQPAAPAHQAQSVYGYPAAAQQSGYGSYAGYQQPVAQQQAYSYPQQQQGAYYLSRDHDHQLTINACYSFTPTAWPQQQLQQPPQQQQQMQQQQMQQQQQIQIQQQSYGSYGM</sequence>
<dbReference type="InterPro" id="IPR035979">
    <property type="entry name" value="RBD_domain_sf"/>
</dbReference>
<dbReference type="VEuPathDB" id="AmoebaDB:ACA1_155590"/>
<evidence type="ECO:0000259" key="4">
    <source>
        <dbReference type="PROSITE" id="PS50102"/>
    </source>
</evidence>
<dbReference type="PROSITE" id="PS50102">
    <property type="entry name" value="RRM"/>
    <property type="match status" value="1"/>
</dbReference>
<dbReference type="AlphaFoldDB" id="L8H080"/>
<dbReference type="SMART" id="SM00360">
    <property type="entry name" value="RRM"/>
    <property type="match status" value="1"/>
</dbReference>
<protein>
    <submittedName>
        <fullName evidence="5">RNA recognition motif domain containing protein</fullName>
    </submittedName>
</protein>
<dbReference type="STRING" id="1257118.L8H080"/>
<keyword evidence="1 2" id="KW-0694">RNA-binding</keyword>
<dbReference type="GeneID" id="14919341"/>
<organism evidence="5 6">
    <name type="scientific">Acanthamoeba castellanii (strain ATCC 30010 / Neff)</name>
    <dbReference type="NCBI Taxonomy" id="1257118"/>
    <lineage>
        <taxon>Eukaryota</taxon>
        <taxon>Amoebozoa</taxon>
        <taxon>Discosea</taxon>
        <taxon>Longamoebia</taxon>
        <taxon>Centramoebida</taxon>
        <taxon>Acanthamoebidae</taxon>
        <taxon>Acanthamoeba</taxon>
    </lineage>
</organism>
<gene>
    <name evidence="5" type="ORF">ACA1_155590</name>
</gene>
<dbReference type="RefSeq" id="XP_004340641.1">
    <property type="nucleotide sequence ID" value="XM_004340593.1"/>
</dbReference>
<evidence type="ECO:0000256" key="3">
    <source>
        <dbReference type="SAM" id="MobiDB-lite"/>
    </source>
</evidence>
<dbReference type="SUPFAM" id="SSF54928">
    <property type="entry name" value="RNA-binding domain, RBD"/>
    <property type="match status" value="1"/>
</dbReference>
<dbReference type="Pfam" id="PF00076">
    <property type="entry name" value="RRM_1"/>
    <property type="match status" value="1"/>
</dbReference>
<name>L8H080_ACACF</name>
<evidence type="ECO:0000256" key="2">
    <source>
        <dbReference type="PROSITE-ProRule" id="PRU00176"/>
    </source>
</evidence>
<dbReference type="GO" id="GO:0003723">
    <property type="term" value="F:RNA binding"/>
    <property type="evidence" value="ECO:0007669"/>
    <property type="project" value="UniProtKB-UniRule"/>
</dbReference>
<evidence type="ECO:0000313" key="6">
    <source>
        <dbReference type="Proteomes" id="UP000011083"/>
    </source>
</evidence>
<dbReference type="KEGG" id="acan:ACA1_155590"/>
<feature type="compositionally biased region" description="Low complexity" evidence="3">
    <location>
        <begin position="126"/>
        <end position="140"/>
    </location>
</feature>
<dbReference type="EMBL" id="KB007951">
    <property type="protein sequence ID" value="ELR18602.1"/>
    <property type="molecule type" value="Genomic_DNA"/>
</dbReference>